<dbReference type="InterPro" id="IPR004107">
    <property type="entry name" value="Integrase_SAM-like_N"/>
</dbReference>
<dbReference type="SUPFAM" id="SSF47823">
    <property type="entry name" value="lambda integrase-like, N-terminal domain"/>
    <property type="match status" value="1"/>
</dbReference>
<dbReference type="CDD" id="cd01182">
    <property type="entry name" value="INT_RitC_C_like"/>
    <property type="match status" value="1"/>
</dbReference>
<dbReference type="KEGG" id="ftj:FTUN_8793"/>
<keyword evidence="9" id="KW-1185">Reference proteome</keyword>
<dbReference type="Gene3D" id="1.10.443.10">
    <property type="entry name" value="Intergrase catalytic core"/>
    <property type="match status" value="1"/>
</dbReference>
<keyword evidence="3 5" id="KW-0238">DNA-binding</keyword>
<dbReference type="Pfam" id="PF00589">
    <property type="entry name" value="Phage_integrase"/>
    <property type="match status" value="1"/>
</dbReference>
<evidence type="ECO:0000256" key="2">
    <source>
        <dbReference type="ARBA" id="ARBA00022908"/>
    </source>
</evidence>
<evidence type="ECO:0000256" key="3">
    <source>
        <dbReference type="ARBA" id="ARBA00023125"/>
    </source>
</evidence>
<dbReference type="AlphaFoldDB" id="A0A6M5Z6Z2"/>
<protein>
    <submittedName>
        <fullName evidence="8">Integrase/recombinase, RitC</fullName>
    </submittedName>
</protein>
<sequence length="335" mass="37413">MTAPRRPPDFATLVRDFFCDRLVNQQNVSPHTVAAYRDTFRLLLAFVRRHHRTTPDALALAHLDAPTVLAFLDDLEAGRGNAVRTRNARLAAIRAFVSYASSRDPTALPLTRRVLAIPAKRFDRPILGYLTRAEMEAVLRAPDRSDWSGRRDRALFTLMYNTGARVSEAIGLRLNHVRLGPSATVQIHGKGRKERCVPLWKTTAAVLAAWITEVGPDPRSPVFPNRFGRPLSRSGVEDRLGRAVAEAATGCPSLTGKAVSPHTLRHTTAMHLLQAEVDVTLIALWLGHESPETTHQYVEADLEMKRRVLDKLDEPSVQTGRPRRAEPLLDFLDRL</sequence>
<dbReference type="InterPro" id="IPR050090">
    <property type="entry name" value="Tyrosine_recombinase_XerCD"/>
</dbReference>
<proteinExistence type="predicted"/>
<dbReference type="InterPro" id="IPR002104">
    <property type="entry name" value="Integrase_catalytic"/>
</dbReference>
<reference evidence="9" key="1">
    <citation type="submission" date="2020-05" db="EMBL/GenBank/DDBJ databases">
        <title>Frigoriglobus tundricola gen. nov., sp. nov., a psychrotolerant cellulolytic planctomycete of the family Gemmataceae with two divergent copies of 16S rRNA gene.</title>
        <authorList>
            <person name="Kulichevskaya I.S."/>
            <person name="Ivanova A.A."/>
            <person name="Naumoff D.G."/>
            <person name="Beletsky A.V."/>
            <person name="Rijpstra W.I.C."/>
            <person name="Sinninghe Damste J.S."/>
            <person name="Mardanov A.V."/>
            <person name="Ravin N.V."/>
            <person name="Dedysh S.N."/>
        </authorList>
    </citation>
    <scope>NUCLEOTIDE SEQUENCE [LARGE SCALE GENOMIC DNA]</scope>
    <source>
        <strain evidence="9">PL17</strain>
    </source>
</reference>
<evidence type="ECO:0000313" key="9">
    <source>
        <dbReference type="Proteomes" id="UP000503447"/>
    </source>
</evidence>
<dbReference type="PANTHER" id="PTHR30349:SF81">
    <property type="entry name" value="TYROSINE RECOMBINASE XERC"/>
    <property type="match status" value="1"/>
</dbReference>
<dbReference type="Pfam" id="PF02899">
    <property type="entry name" value="Phage_int_SAM_1"/>
    <property type="match status" value="1"/>
</dbReference>
<dbReference type="Gene3D" id="1.10.150.130">
    <property type="match status" value="1"/>
</dbReference>
<dbReference type="InterPro" id="IPR013762">
    <property type="entry name" value="Integrase-like_cat_sf"/>
</dbReference>
<dbReference type="InterPro" id="IPR044068">
    <property type="entry name" value="CB"/>
</dbReference>
<keyword evidence="1" id="KW-0159">Chromosome partition</keyword>
<evidence type="ECO:0000256" key="1">
    <source>
        <dbReference type="ARBA" id="ARBA00022829"/>
    </source>
</evidence>
<dbReference type="PROSITE" id="PS51900">
    <property type="entry name" value="CB"/>
    <property type="match status" value="1"/>
</dbReference>
<dbReference type="PROSITE" id="PS51898">
    <property type="entry name" value="TYR_RECOMBINASE"/>
    <property type="match status" value="1"/>
</dbReference>
<dbReference type="GO" id="GO:0007059">
    <property type="term" value="P:chromosome segregation"/>
    <property type="evidence" value="ECO:0007669"/>
    <property type="project" value="UniProtKB-KW"/>
</dbReference>
<gene>
    <name evidence="8" type="ORF">FTUN_8793</name>
</gene>
<dbReference type="PANTHER" id="PTHR30349">
    <property type="entry name" value="PHAGE INTEGRASE-RELATED"/>
    <property type="match status" value="1"/>
</dbReference>
<dbReference type="EMBL" id="CP053452">
    <property type="protein sequence ID" value="QJX01154.1"/>
    <property type="molecule type" value="Genomic_DNA"/>
</dbReference>
<feature type="domain" description="Core-binding (CB)" evidence="7">
    <location>
        <begin position="8"/>
        <end position="101"/>
    </location>
</feature>
<dbReference type="GO" id="GO:0015074">
    <property type="term" value="P:DNA integration"/>
    <property type="evidence" value="ECO:0007669"/>
    <property type="project" value="UniProtKB-KW"/>
</dbReference>
<dbReference type="GO" id="GO:0006310">
    <property type="term" value="P:DNA recombination"/>
    <property type="evidence" value="ECO:0007669"/>
    <property type="project" value="UniProtKB-KW"/>
</dbReference>
<evidence type="ECO:0000256" key="4">
    <source>
        <dbReference type="ARBA" id="ARBA00023172"/>
    </source>
</evidence>
<evidence type="ECO:0000259" key="7">
    <source>
        <dbReference type="PROSITE" id="PS51900"/>
    </source>
</evidence>
<dbReference type="InterPro" id="IPR011010">
    <property type="entry name" value="DNA_brk_join_enz"/>
</dbReference>
<dbReference type="InterPro" id="IPR010998">
    <property type="entry name" value="Integrase_recombinase_N"/>
</dbReference>
<organism evidence="8 9">
    <name type="scientific">Frigoriglobus tundricola</name>
    <dbReference type="NCBI Taxonomy" id="2774151"/>
    <lineage>
        <taxon>Bacteria</taxon>
        <taxon>Pseudomonadati</taxon>
        <taxon>Planctomycetota</taxon>
        <taxon>Planctomycetia</taxon>
        <taxon>Gemmatales</taxon>
        <taxon>Gemmataceae</taxon>
        <taxon>Frigoriglobus</taxon>
    </lineage>
</organism>
<name>A0A6M5Z6Z2_9BACT</name>
<evidence type="ECO:0000259" key="6">
    <source>
        <dbReference type="PROSITE" id="PS51898"/>
    </source>
</evidence>
<keyword evidence="2" id="KW-0229">DNA integration</keyword>
<evidence type="ECO:0000256" key="5">
    <source>
        <dbReference type="PROSITE-ProRule" id="PRU01248"/>
    </source>
</evidence>
<dbReference type="SUPFAM" id="SSF56349">
    <property type="entry name" value="DNA breaking-rejoining enzymes"/>
    <property type="match status" value="1"/>
</dbReference>
<dbReference type="Proteomes" id="UP000503447">
    <property type="component" value="Chromosome"/>
</dbReference>
<feature type="domain" description="Tyr recombinase" evidence="6">
    <location>
        <begin position="125"/>
        <end position="310"/>
    </location>
</feature>
<accession>A0A6M5Z6Z2</accession>
<dbReference type="GO" id="GO:0003677">
    <property type="term" value="F:DNA binding"/>
    <property type="evidence" value="ECO:0007669"/>
    <property type="project" value="UniProtKB-UniRule"/>
</dbReference>
<dbReference type="RefSeq" id="WP_171475757.1">
    <property type="nucleotide sequence ID" value="NZ_CP053452.2"/>
</dbReference>
<keyword evidence="4" id="KW-0233">DNA recombination</keyword>
<evidence type="ECO:0000313" key="8">
    <source>
        <dbReference type="EMBL" id="QJX01154.1"/>
    </source>
</evidence>